<reference evidence="1" key="1">
    <citation type="submission" date="2020-05" db="EMBL/GenBank/DDBJ databases">
        <authorList>
            <person name="Chiriac C."/>
            <person name="Salcher M."/>
            <person name="Ghai R."/>
            <person name="Kavagutti S V."/>
        </authorList>
    </citation>
    <scope>NUCLEOTIDE SEQUENCE</scope>
</reference>
<dbReference type="Pfam" id="PF24175">
    <property type="entry name" value="SU10_adaptor"/>
    <property type="match status" value="1"/>
</dbReference>
<accession>A0A6J7X5C7</accession>
<evidence type="ECO:0000313" key="1">
    <source>
        <dbReference type="EMBL" id="CAB5222503.1"/>
    </source>
</evidence>
<proteinExistence type="predicted"/>
<name>A0A6J7X5C7_9CAUD</name>
<sequence length="205" mass="23030">MSFTSYAELQTTIAGYLARSDLTTQIPDFIRLAELRLRRDLRIRQMLKSVTTATVASDSTVELPSDFLEVRDLFIVGNPVQPLTYYSPSAFNRNARTWEIGKPRDYTVLANDFQLAPIPDTVYTVQMLYFAAPTFLSNANTSNAFLANTPDALLYGALLEAEPYLMNDVRLNTWGTMFDRAMSSITRSDEQGQYSGVPLVIKTTL</sequence>
<organism evidence="1">
    <name type="scientific">uncultured Caudovirales phage</name>
    <dbReference type="NCBI Taxonomy" id="2100421"/>
    <lineage>
        <taxon>Viruses</taxon>
        <taxon>Duplodnaviria</taxon>
        <taxon>Heunggongvirae</taxon>
        <taxon>Uroviricota</taxon>
        <taxon>Caudoviricetes</taxon>
        <taxon>Peduoviridae</taxon>
        <taxon>Maltschvirus</taxon>
        <taxon>Maltschvirus maltsch</taxon>
    </lineage>
</organism>
<gene>
    <name evidence="1" type="ORF">UFOVP378_9</name>
</gene>
<dbReference type="EMBL" id="LR798306">
    <property type="protein sequence ID" value="CAB5222503.1"/>
    <property type="molecule type" value="Genomic_DNA"/>
</dbReference>
<dbReference type="InterPro" id="IPR056209">
    <property type="entry name" value="SU10_adaptor"/>
</dbReference>
<protein>
    <submittedName>
        <fullName evidence="1">Uncharacterized protein</fullName>
    </submittedName>
</protein>